<name>A0A917Q8S4_9NOCA</name>
<feature type="transmembrane region" description="Helical" evidence="1">
    <location>
        <begin position="229"/>
        <end position="246"/>
    </location>
</feature>
<comment type="caution">
    <text evidence="3">The sequence shown here is derived from an EMBL/GenBank/DDBJ whole genome shotgun (WGS) entry which is preliminary data.</text>
</comment>
<sequence>MTGVVPTGWAVRAWSVQLIGYVCAFGSAIVVAVVALVTRRIPHTDGTLSSLYQWSQWLMWPVAALTFFVAWRWLRLSPSELGLRQPLPVRWGFAGVVAAAFAAQWVAKLITGIVPGWPGTAPSDTPVSVWQAVEWSVRMGVVEETMLLALPLAIMHRLRMPLWAQILVLTGLRIPFHLYQGPAVIAECLVWMALLFYVYTRVKLVWPIVVAHIINDLTITVFPLGLRLLTTVALGATGIVVLVWWWRGHAPGWNGKPT</sequence>
<dbReference type="EMBL" id="BMMW01000001">
    <property type="protein sequence ID" value="GGK36648.1"/>
    <property type="molecule type" value="Genomic_DNA"/>
</dbReference>
<dbReference type="Proteomes" id="UP000612956">
    <property type="component" value="Unassembled WGS sequence"/>
</dbReference>
<evidence type="ECO:0000313" key="4">
    <source>
        <dbReference type="Proteomes" id="UP000612956"/>
    </source>
</evidence>
<gene>
    <name evidence="3" type="ORF">GCM10011591_05360</name>
</gene>
<keyword evidence="1" id="KW-1133">Transmembrane helix</keyword>
<evidence type="ECO:0000259" key="2">
    <source>
        <dbReference type="Pfam" id="PF02517"/>
    </source>
</evidence>
<evidence type="ECO:0000313" key="3">
    <source>
        <dbReference type="EMBL" id="GGK36648.1"/>
    </source>
</evidence>
<dbReference type="AlphaFoldDB" id="A0A917Q8S4"/>
<feature type="domain" description="CAAX prenyl protease 2/Lysostaphin resistance protein A-like" evidence="2">
    <location>
        <begin position="129"/>
        <end position="217"/>
    </location>
</feature>
<feature type="transmembrane region" description="Helical" evidence="1">
    <location>
        <begin position="57"/>
        <end position="74"/>
    </location>
</feature>
<dbReference type="Pfam" id="PF02517">
    <property type="entry name" value="Rce1-like"/>
    <property type="match status" value="1"/>
</dbReference>
<accession>A0A917Q8S4</accession>
<proteinExistence type="predicted"/>
<reference evidence="3" key="2">
    <citation type="submission" date="2020-09" db="EMBL/GenBank/DDBJ databases">
        <authorList>
            <person name="Sun Q."/>
            <person name="Zhou Y."/>
        </authorList>
    </citation>
    <scope>NUCLEOTIDE SEQUENCE</scope>
    <source>
        <strain evidence="3">CGMCC 4.7278</strain>
    </source>
</reference>
<feature type="transmembrane region" description="Helical" evidence="1">
    <location>
        <begin position="94"/>
        <end position="115"/>
    </location>
</feature>
<keyword evidence="1" id="KW-0472">Membrane</keyword>
<dbReference type="GO" id="GO:0080120">
    <property type="term" value="P:CAAX-box protein maturation"/>
    <property type="evidence" value="ECO:0007669"/>
    <property type="project" value="UniProtKB-ARBA"/>
</dbReference>
<dbReference type="RefSeq" id="WP_188827084.1">
    <property type="nucleotide sequence ID" value="NZ_BMMW01000001.1"/>
</dbReference>
<dbReference type="GO" id="GO:0004175">
    <property type="term" value="F:endopeptidase activity"/>
    <property type="evidence" value="ECO:0007669"/>
    <property type="project" value="UniProtKB-ARBA"/>
</dbReference>
<dbReference type="InterPro" id="IPR003675">
    <property type="entry name" value="Rce1/LyrA-like_dom"/>
</dbReference>
<feature type="transmembrane region" description="Helical" evidence="1">
    <location>
        <begin position="18"/>
        <end position="37"/>
    </location>
</feature>
<reference evidence="3" key="1">
    <citation type="journal article" date="2014" name="Int. J. Syst. Evol. Microbiol.">
        <title>Complete genome sequence of Corynebacterium casei LMG S-19264T (=DSM 44701T), isolated from a smear-ripened cheese.</title>
        <authorList>
            <consortium name="US DOE Joint Genome Institute (JGI-PGF)"/>
            <person name="Walter F."/>
            <person name="Albersmeier A."/>
            <person name="Kalinowski J."/>
            <person name="Ruckert C."/>
        </authorList>
    </citation>
    <scope>NUCLEOTIDE SEQUENCE</scope>
    <source>
        <strain evidence="3">CGMCC 4.7278</strain>
    </source>
</reference>
<protein>
    <recommendedName>
        <fullName evidence="2">CAAX prenyl protease 2/Lysostaphin resistance protein A-like domain-containing protein</fullName>
    </recommendedName>
</protein>
<organism evidence="3 4">
    <name type="scientific">Nocardia camponoti</name>
    <dbReference type="NCBI Taxonomy" id="1616106"/>
    <lineage>
        <taxon>Bacteria</taxon>
        <taxon>Bacillati</taxon>
        <taxon>Actinomycetota</taxon>
        <taxon>Actinomycetes</taxon>
        <taxon>Mycobacteriales</taxon>
        <taxon>Nocardiaceae</taxon>
        <taxon>Nocardia</taxon>
    </lineage>
</organism>
<evidence type="ECO:0000256" key="1">
    <source>
        <dbReference type="SAM" id="Phobius"/>
    </source>
</evidence>
<keyword evidence="4" id="KW-1185">Reference proteome</keyword>
<keyword evidence="1" id="KW-0812">Transmembrane</keyword>